<sequence length="430" mass="47392">MRFATYTKYKGGWLDAMNLEALMESLSGFFMNGGFAGGPNYHPFWGWSGLEDTSSVDALKNALLKALIESGQLTQEMVEELRGEGQGDEAVQQQIADLLDELIQRMVEEGYLTLEEGAPTMPGAVQDVTGMGEIDEAKDAAQHVQFNLTQKGTDFLGYGALKSLLSAIGTSSLGSHETPHLATGVESDATSKPYEFGDTLNLDVPATLKSAIGREGLGVPLKIDYEDLMVHQTEYRSSCATVLMLDISHSMILYGEDRFTPAKRVALALSHLIRTRFPGDSLHVVTFGDQADEIPLSQLAKAQVGPFHTNTAEGLLLARNILRAQKKDMRQIIMITDGKPSAITMPDGLIYKNSGGMDQHILQQTFREVSACRRAGILINTFMLAQDPYLVQFVQKVSEIARGKAYFTSTQTLGQYIMMDFMRRKRRRVS</sequence>
<dbReference type="AlphaFoldDB" id="A0A381QEI1"/>
<dbReference type="SUPFAM" id="SSF53300">
    <property type="entry name" value="vWA-like"/>
    <property type="match status" value="1"/>
</dbReference>
<dbReference type="Gene3D" id="3.40.50.410">
    <property type="entry name" value="von Willebrand factor, type A domain"/>
    <property type="match status" value="1"/>
</dbReference>
<reference evidence="2" key="1">
    <citation type="submission" date="2018-05" db="EMBL/GenBank/DDBJ databases">
        <authorList>
            <person name="Lanie J.A."/>
            <person name="Ng W.-L."/>
            <person name="Kazmierczak K.M."/>
            <person name="Andrzejewski T.M."/>
            <person name="Davidsen T.M."/>
            <person name="Wayne K.J."/>
            <person name="Tettelin H."/>
            <person name="Glass J.I."/>
            <person name="Rusch D."/>
            <person name="Podicherti R."/>
            <person name="Tsui H.-C.T."/>
            <person name="Winkler M.E."/>
        </authorList>
    </citation>
    <scope>NUCLEOTIDE SEQUENCE</scope>
</reference>
<feature type="domain" description="VWFA" evidence="1">
    <location>
        <begin position="241"/>
        <end position="339"/>
    </location>
</feature>
<evidence type="ECO:0000259" key="1">
    <source>
        <dbReference type="Pfam" id="PF13519"/>
    </source>
</evidence>
<proteinExistence type="predicted"/>
<organism evidence="2">
    <name type="scientific">marine metagenome</name>
    <dbReference type="NCBI Taxonomy" id="408172"/>
    <lineage>
        <taxon>unclassified sequences</taxon>
        <taxon>metagenomes</taxon>
        <taxon>ecological metagenomes</taxon>
    </lineage>
</organism>
<evidence type="ECO:0000313" key="2">
    <source>
        <dbReference type="EMBL" id="SUZ77745.1"/>
    </source>
</evidence>
<dbReference type="InterPro" id="IPR002035">
    <property type="entry name" value="VWF_A"/>
</dbReference>
<accession>A0A381QEI1</accession>
<dbReference type="CDD" id="cd00198">
    <property type="entry name" value="vWFA"/>
    <property type="match status" value="1"/>
</dbReference>
<protein>
    <recommendedName>
        <fullName evidence="1">VWFA domain-containing protein</fullName>
    </recommendedName>
</protein>
<dbReference type="Pfam" id="PF13519">
    <property type="entry name" value="VWA_2"/>
    <property type="match status" value="1"/>
</dbReference>
<gene>
    <name evidence="2" type="ORF">METZ01_LOCUS30599</name>
</gene>
<dbReference type="EMBL" id="UINC01001327">
    <property type="protein sequence ID" value="SUZ77745.1"/>
    <property type="molecule type" value="Genomic_DNA"/>
</dbReference>
<name>A0A381QEI1_9ZZZZ</name>
<dbReference type="InterPro" id="IPR036465">
    <property type="entry name" value="vWFA_dom_sf"/>
</dbReference>